<proteinExistence type="predicted"/>
<comment type="caution">
    <text evidence="1">The sequence shown here is derived from an EMBL/GenBank/DDBJ whole genome shotgun (WGS) entry which is preliminary data.</text>
</comment>
<evidence type="ECO:0000313" key="1">
    <source>
        <dbReference type="EMBL" id="HIS66731.1"/>
    </source>
</evidence>
<dbReference type="AlphaFoldDB" id="A0A9D1FDU9"/>
<organism evidence="1 2">
    <name type="scientific">Candidatus Scatomorpha merdipullorum</name>
    <dbReference type="NCBI Taxonomy" id="2840927"/>
    <lineage>
        <taxon>Bacteria</taxon>
        <taxon>Bacillati</taxon>
        <taxon>Bacillota</taxon>
        <taxon>Clostridia</taxon>
        <taxon>Eubacteriales</taxon>
        <taxon>Candidatus Scatomorpha</taxon>
    </lineage>
</organism>
<name>A0A9D1FDU9_9FIRM</name>
<evidence type="ECO:0000313" key="2">
    <source>
        <dbReference type="Proteomes" id="UP000824001"/>
    </source>
</evidence>
<reference evidence="1" key="2">
    <citation type="journal article" date="2021" name="PeerJ">
        <title>Extensive microbial diversity within the chicken gut microbiome revealed by metagenomics and culture.</title>
        <authorList>
            <person name="Gilroy R."/>
            <person name="Ravi A."/>
            <person name="Getino M."/>
            <person name="Pursley I."/>
            <person name="Horton D.L."/>
            <person name="Alikhan N.F."/>
            <person name="Baker D."/>
            <person name="Gharbi K."/>
            <person name="Hall N."/>
            <person name="Watson M."/>
            <person name="Adriaenssens E.M."/>
            <person name="Foster-Nyarko E."/>
            <person name="Jarju S."/>
            <person name="Secka A."/>
            <person name="Antonio M."/>
            <person name="Oren A."/>
            <person name="Chaudhuri R.R."/>
            <person name="La Ragione R."/>
            <person name="Hildebrand F."/>
            <person name="Pallen M.J."/>
        </authorList>
    </citation>
    <scope>NUCLEOTIDE SEQUENCE</scope>
    <source>
        <strain evidence="1">ChiHjej10B9-9673</strain>
    </source>
</reference>
<reference evidence="1" key="1">
    <citation type="submission" date="2020-10" db="EMBL/GenBank/DDBJ databases">
        <authorList>
            <person name="Gilroy R."/>
        </authorList>
    </citation>
    <scope>NUCLEOTIDE SEQUENCE</scope>
    <source>
        <strain evidence="1">ChiHjej10B9-9673</strain>
    </source>
</reference>
<dbReference type="Proteomes" id="UP000824001">
    <property type="component" value="Unassembled WGS sequence"/>
</dbReference>
<accession>A0A9D1FDU9</accession>
<protein>
    <submittedName>
        <fullName evidence="1">Uncharacterized protein</fullName>
    </submittedName>
</protein>
<dbReference type="EMBL" id="DVJK01000113">
    <property type="protein sequence ID" value="HIS66731.1"/>
    <property type="molecule type" value="Genomic_DNA"/>
</dbReference>
<gene>
    <name evidence="1" type="ORF">IAC18_04115</name>
</gene>
<sequence length="238" mass="26181">MRRRSRLIIILLLVLTAAVIVYALFFMGRDAETAEVYLPTPNREDGAGSTAAPGFTLSELTPGNVQAALAELSRAESYSRTVTVEDFWGSGSAESQLMVWVSGEKALIRGSMGGSTRNLLLLDGMLYVWYDSISGLRELEYSDGADAWLRCITYEDVLELDSELISAAGYQQYAGADCIYVEYSEGDEDYVNRIYVSVDTGLLMGAETRSGGELIYRMQSTLPELTAPDESLFTPPER</sequence>